<evidence type="ECO:0008006" key="4">
    <source>
        <dbReference type="Google" id="ProtNLM"/>
    </source>
</evidence>
<feature type="compositionally biased region" description="Basic and acidic residues" evidence="1">
    <location>
        <begin position="49"/>
        <end position="71"/>
    </location>
</feature>
<proteinExistence type="predicted"/>
<dbReference type="EMBL" id="JANBOH010000057">
    <property type="protein sequence ID" value="KAJ1646549.1"/>
    <property type="molecule type" value="Genomic_DNA"/>
</dbReference>
<feature type="region of interest" description="Disordered" evidence="1">
    <location>
        <begin position="48"/>
        <end position="71"/>
    </location>
</feature>
<evidence type="ECO:0000313" key="2">
    <source>
        <dbReference type="EMBL" id="KAJ1646549.1"/>
    </source>
</evidence>
<dbReference type="Proteomes" id="UP001145021">
    <property type="component" value="Unassembled WGS sequence"/>
</dbReference>
<gene>
    <name evidence="2" type="ORF">LPJ64_002000</name>
</gene>
<sequence>MPAGPFGGFVVPKPQLAYRVLSKTLGASMWFWMMYRIKEDGAVTFGLRHPWDHHDDHGNHDEHGHKESGGH</sequence>
<accession>A0A9W7XNY7</accession>
<dbReference type="PANTHER" id="PTHR36987:SF1">
    <property type="entry name" value="NADH DEHYDROGENASE [UBIQUINONE] 1 BETA SUBCOMPLEX SUBUNIT 2"/>
    <property type="match status" value="1"/>
</dbReference>
<dbReference type="InterPro" id="IPR044980">
    <property type="entry name" value="NDUFB2_plant/fungi"/>
</dbReference>
<comment type="caution">
    <text evidence="2">The sequence shown here is derived from an EMBL/GenBank/DDBJ whole genome shotgun (WGS) entry which is preliminary data.</text>
</comment>
<dbReference type="GO" id="GO:0045271">
    <property type="term" value="C:respiratory chain complex I"/>
    <property type="evidence" value="ECO:0007669"/>
    <property type="project" value="InterPro"/>
</dbReference>
<evidence type="ECO:0000256" key="1">
    <source>
        <dbReference type="SAM" id="MobiDB-lite"/>
    </source>
</evidence>
<name>A0A9W7XNY7_9FUNG</name>
<reference evidence="2" key="1">
    <citation type="submission" date="2022-07" db="EMBL/GenBank/DDBJ databases">
        <title>Phylogenomic reconstructions and comparative analyses of Kickxellomycotina fungi.</title>
        <authorList>
            <person name="Reynolds N.K."/>
            <person name="Stajich J.E."/>
            <person name="Barry K."/>
            <person name="Grigoriev I.V."/>
            <person name="Crous P."/>
            <person name="Smith M.E."/>
        </authorList>
    </citation>
    <scope>NUCLEOTIDE SEQUENCE</scope>
    <source>
        <strain evidence="2">NBRC 105413</strain>
    </source>
</reference>
<dbReference type="GO" id="GO:0005743">
    <property type="term" value="C:mitochondrial inner membrane"/>
    <property type="evidence" value="ECO:0007669"/>
    <property type="project" value="InterPro"/>
</dbReference>
<organism evidence="2 3">
    <name type="scientific">Coemansia asiatica</name>
    <dbReference type="NCBI Taxonomy" id="1052880"/>
    <lineage>
        <taxon>Eukaryota</taxon>
        <taxon>Fungi</taxon>
        <taxon>Fungi incertae sedis</taxon>
        <taxon>Zoopagomycota</taxon>
        <taxon>Kickxellomycotina</taxon>
        <taxon>Kickxellomycetes</taxon>
        <taxon>Kickxellales</taxon>
        <taxon>Kickxellaceae</taxon>
        <taxon>Coemansia</taxon>
    </lineage>
</organism>
<evidence type="ECO:0000313" key="3">
    <source>
        <dbReference type="Proteomes" id="UP001145021"/>
    </source>
</evidence>
<dbReference type="PANTHER" id="PTHR36987">
    <property type="entry name" value="NADH DEHYDROGENASE [UBIQUINONE] 1 BETA SUBCOMPLEX SUBUNIT 2-LIKE"/>
    <property type="match status" value="1"/>
</dbReference>
<protein>
    <recommendedName>
        <fullName evidence="4">NADH dehydrogenase [ubiquinone] 1 beta subcomplex subunit 2</fullName>
    </recommendedName>
</protein>
<dbReference type="AlphaFoldDB" id="A0A9W7XNY7"/>
<keyword evidence="3" id="KW-1185">Reference proteome</keyword>